<dbReference type="AlphaFoldDB" id="A0A0G0YH38"/>
<dbReference type="Pfam" id="PF07876">
    <property type="entry name" value="Dabb"/>
    <property type="match status" value="1"/>
</dbReference>
<dbReference type="InterPro" id="IPR044662">
    <property type="entry name" value="HS1/DABB1-like"/>
</dbReference>
<dbReference type="PANTHER" id="PTHR33178:SF10">
    <property type="entry name" value="STRESS-RESPONSE A_B BARREL DOMAIN-CONTAINING PROTEIN"/>
    <property type="match status" value="1"/>
</dbReference>
<evidence type="ECO:0000259" key="2">
    <source>
        <dbReference type="PROSITE" id="PS51502"/>
    </source>
</evidence>
<dbReference type="Gene3D" id="3.30.70.100">
    <property type="match status" value="1"/>
</dbReference>
<accession>A0A0G0YH38</accession>
<dbReference type="InterPro" id="IPR013097">
    <property type="entry name" value="Dabb"/>
</dbReference>
<name>A0A0G0YH38_UNCC2</name>
<organism evidence="3 4">
    <name type="scientific">candidate division CPR2 bacterium GW2011_GWC1_41_48</name>
    <dbReference type="NCBI Taxonomy" id="1618344"/>
    <lineage>
        <taxon>Bacteria</taxon>
        <taxon>Bacteria division CPR2</taxon>
    </lineage>
</organism>
<comment type="caution">
    <text evidence="3">The sequence shown here is derived from an EMBL/GenBank/DDBJ whole genome shotgun (WGS) entry which is preliminary data.</text>
</comment>
<dbReference type="PROSITE" id="PS51502">
    <property type="entry name" value="S_R_A_B_BARREL"/>
    <property type="match status" value="1"/>
</dbReference>
<evidence type="ECO:0000313" key="3">
    <source>
        <dbReference type="EMBL" id="KKS08866.1"/>
    </source>
</evidence>
<evidence type="ECO:0000313" key="4">
    <source>
        <dbReference type="Proteomes" id="UP000033869"/>
    </source>
</evidence>
<sequence length="96" mass="11074">MITHIAIFKWKPEVTKEEIEEAFNEIRSLRDKVEGLSDILCGENYNKWNDGFTHAVVVLADTQEALDAYRNHPDHKKIAAKTDVWEEKGIGINFKC</sequence>
<dbReference type="SUPFAM" id="SSF54909">
    <property type="entry name" value="Dimeric alpha+beta barrel"/>
    <property type="match status" value="1"/>
</dbReference>
<dbReference type="EMBL" id="LCBL01000004">
    <property type="protein sequence ID" value="KKS08866.1"/>
    <property type="molecule type" value="Genomic_DNA"/>
</dbReference>
<proteinExistence type="predicted"/>
<feature type="domain" description="Stress-response A/B barrel" evidence="2">
    <location>
        <begin position="2"/>
        <end position="94"/>
    </location>
</feature>
<dbReference type="SMART" id="SM00886">
    <property type="entry name" value="Dabb"/>
    <property type="match status" value="1"/>
</dbReference>
<dbReference type="Proteomes" id="UP000033869">
    <property type="component" value="Unassembled WGS sequence"/>
</dbReference>
<dbReference type="InterPro" id="IPR011008">
    <property type="entry name" value="Dimeric_a/b-barrel"/>
</dbReference>
<protein>
    <recommendedName>
        <fullName evidence="2">Stress-response A/B barrel domain-containing protein</fullName>
    </recommendedName>
</protein>
<dbReference type="PANTHER" id="PTHR33178">
    <property type="match status" value="1"/>
</dbReference>
<gene>
    <name evidence="3" type="ORF">UU65_C0004G0077</name>
</gene>
<reference evidence="3 4" key="1">
    <citation type="journal article" date="2015" name="Nature">
        <title>rRNA introns, odd ribosomes, and small enigmatic genomes across a large radiation of phyla.</title>
        <authorList>
            <person name="Brown C.T."/>
            <person name="Hug L.A."/>
            <person name="Thomas B.C."/>
            <person name="Sharon I."/>
            <person name="Castelle C.J."/>
            <person name="Singh A."/>
            <person name="Wilkins M.J."/>
            <person name="Williams K.H."/>
            <person name="Banfield J.F."/>
        </authorList>
    </citation>
    <scope>NUCLEOTIDE SEQUENCE [LARGE SCALE GENOMIC DNA]</scope>
</reference>
<comment type="subunit">
    <text evidence="1">Homodimer.</text>
</comment>
<evidence type="ECO:0000256" key="1">
    <source>
        <dbReference type="ARBA" id="ARBA00011738"/>
    </source>
</evidence>